<dbReference type="EMBL" id="KB707518">
    <property type="protein sequence ID" value="EMR61931.1"/>
    <property type="molecule type" value="Genomic_DNA"/>
</dbReference>
<keyword evidence="2" id="KW-1185">Reference proteome</keyword>
<dbReference type="AlphaFoldDB" id="M7SWI2"/>
<proteinExistence type="predicted"/>
<dbReference type="STRING" id="1287681.M7SWI2"/>
<name>M7SWI2_EUTLA</name>
<dbReference type="OrthoDB" id="2687876at2759"/>
<reference evidence="2" key="1">
    <citation type="journal article" date="2013" name="Genome Announc.">
        <title>Draft genome sequence of the grapevine dieback fungus Eutypa lata UCR-EL1.</title>
        <authorList>
            <person name="Blanco-Ulate B."/>
            <person name="Rolshausen P.E."/>
            <person name="Cantu D."/>
        </authorList>
    </citation>
    <scope>NUCLEOTIDE SEQUENCE [LARGE SCALE GENOMIC DNA]</scope>
    <source>
        <strain evidence="2">UCR-EL1</strain>
    </source>
</reference>
<dbReference type="HOGENOM" id="CLU_1138004_0_0_1"/>
<accession>M7SWI2</accession>
<dbReference type="KEGG" id="ela:UCREL1_11119"/>
<gene>
    <name evidence="1" type="ORF">UCREL1_11119</name>
</gene>
<dbReference type="InterPro" id="IPR011009">
    <property type="entry name" value="Kinase-like_dom_sf"/>
</dbReference>
<sequence>MDYVSAFIVANPTQVVTDAKGVVRVLDWLPGHWVGIKNESRIYEIIQSRDPGLAPRFLGHVMENRFRVIGFLLERIPDAHEAGPSDLEECRAALARLHALGIAKGQLSRHSFLVRNDGSVLIQGPFIGSPEDVGNENDEVMNTEMKSLEKVLTRSPSEFEDQSARMLRLVDPQRMKLLEEFEKAHGTVLPFVFWQESPEGGGRITLTVEQHGVLAKEYEGNGYCWTKELQEKAEKRFGPSVEVV</sequence>
<evidence type="ECO:0000313" key="1">
    <source>
        <dbReference type="EMBL" id="EMR61931.1"/>
    </source>
</evidence>
<dbReference type="SUPFAM" id="SSF56112">
    <property type="entry name" value="Protein kinase-like (PK-like)"/>
    <property type="match status" value="1"/>
</dbReference>
<evidence type="ECO:0000313" key="2">
    <source>
        <dbReference type="Proteomes" id="UP000012174"/>
    </source>
</evidence>
<organism evidence="1 2">
    <name type="scientific">Eutypa lata (strain UCR-EL1)</name>
    <name type="common">Grapevine dieback disease fungus</name>
    <name type="synonym">Eutypa armeniacae</name>
    <dbReference type="NCBI Taxonomy" id="1287681"/>
    <lineage>
        <taxon>Eukaryota</taxon>
        <taxon>Fungi</taxon>
        <taxon>Dikarya</taxon>
        <taxon>Ascomycota</taxon>
        <taxon>Pezizomycotina</taxon>
        <taxon>Sordariomycetes</taxon>
        <taxon>Xylariomycetidae</taxon>
        <taxon>Xylariales</taxon>
        <taxon>Diatrypaceae</taxon>
        <taxon>Eutypa</taxon>
    </lineage>
</organism>
<dbReference type="eggNOG" id="ENOG502S5YZ">
    <property type="taxonomic scope" value="Eukaryota"/>
</dbReference>
<dbReference type="Proteomes" id="UP000012174">
    <property type="component" value="Unassembled WGS sequence"/>
</dbReference>
<protein>
    <submittedName>
        <fullName evidence="1">Putative alpha-galactosidase a protein</fullName>
    </submittedName>
</protein>